<dbReference type="Gene3D" id="3.40.50.720">
    <property type="entry name" value="NAD(P)-binding Rossmann-like Domain"/>
    <property type="match status" value="1"/>
</dbReference>
<proteinExistence type="inferred from homology"/>
<comment type="catalytic activity">
    <reaction evidence="4">
        <text>myo-inositol + NAD(+) = scyllo-inosose + NADH + H(+)</text>
        <dbReference type="Rhea" id="RHEA:16949"/>
        <dbReference type="ChEBI" id="CHEBI:15378"/>
        <dbReference type="ChEBI" id="CHEBI:17268"/>
        <dbReference type="ChEBI" id="CHEBI:17811"/>
        <dbReference type="ChEBI" id="CHEBI:57540"/>
        <dbReference type="ChEBI" id="CHEBI:57945"/>
        <dbReference type="EC" id="1.1.1.18"/>
    </reaction>
</comment>
<dbReference type="HAMAP" id="MF_01671">
    <property type="entry name" value="IolG"/>
    <property type="match status" value="1"/>
</dbReference>
<evidence type="ECO:0000256" key="1">
    <source>
        <dbReference type="ARBA" id="ARBA00010928"/>
    </source>
</evidence>
<dbReference type="InterPro" id="IPR036291">
    <property type="entry name" value="NAD(P)-bd_dom_sf"/>
</dbReference>
<sequence>MPATSTDLRIAVLGVGMMGAFHADALSSRIRGAQVTVVSDFFADKAAEVAGRVGARVDSDPIAAIHADDVDAVLIASPGKAHDEQVNACLDRGIPVLCEKPLTTDVESAYGIVQKEAALGRQLIQVGFMRRYDAEYVALKKLITDGELGNPLLVHCIHRNPDVPEHFNSEFMIRDSVVHEVDVARFLLDEEIASVEVIAGVATSAAPAGTHDPMLVVFRTVSGRVVTDEIYVRSGVAYEVRTEVVGERGSALIGLDQNLVVKRTDGRWGGSIAPGFVERFGAAYDLELQRWVDAARRGTVDGPGAWDGYAAVAVCEAGVEAVRTGQKVPVVLGPRPDAAGSDAPSADMGTSSQPGIAESSAGITAPDLEAAR</sequence>
<comment type="similarity">
    <text evidence="1 4">Belongs to the Gfo/Idh/MocA family.</text>
</comment>
<dbReference type="EMBL" id="LT629749">
    <property type="protein sequence ID" value="SDT20803.1"/>
    <property type="molecule type" value="Genomic_DNA"/>
</dbReference>
<keyword evidence="9" id="KW-1185">Reference proteome</keyword>
<dbReference type="Proteomes" id="UP000199092">
    <property type="component" value="Chromosome I"/>
</dbReference>
<accession>A0A1H1YHA5</accession>
<dbReference type="OrthoDB" id="256869at2"/>
<evidence type="ECO:0000259" key="7">
    <source>
        <dbReference type="Pfam" id="PF02894"/>
    </source>
</evidence>
<evidence type="ECO:0000256" key="2">
    <source>
        <dbReference type="ARBA" id="ARBA00023002"/>
    </source>
</evidence>
<evidence type="ECO:0000259" key="6">
    <source>
        <dbReference type="Pfam" id="PF01408"/>
    </source>
</evidence>
<dbReference type="SUPFAM" id="SSF51735">
    <property type="entry name" value="NAD(P)-binding Rossmann-fold domains"/>
    <property type="match status" value="1"/>
</dbReference>
<evidence type="ECO:0000256" key="3">
    <source>
        <dbReference type="ARBA" id="ARBA00023027"/>
    </source>
</evidence>
<reference evidence="8 9" key="1">
    <citation type="submission" date="2016-10" db="EMBL/GenBank/DDBJ databases">
        <authorList>
            <person name="de Groot N.N."/>
        </authorList>
    </citation>
    <scope>NUCLEOTIDE SEQUENCE [LARGE SCALE GENOMIC DNA]</scope>
    <source>
        <strain evidence="8 9">DSM 21741</strain>
    </source>
</reference>
<gene>
    <name evidence="4" type="primary">iolG</name>
    <name evidence="8" type="ORF">SAMN04488543_3304</name>
</gene>
<feature type="domain" description="Gfo/Idh/MocA-like oxidoreductase C-terminal" evidence="7">
    <location>
        <begin position="140"/>
        <end position="330"/>
    </location>
</feature>
<dbReference type="Pfam" id="PF01408">
    <property type="entry name" value="GFO_IDH_MocA"/>
    <property type="match status" value="1"/>
</dbReference>
<dbReference type="InterPro" id="IPR004104">
    <property type="entry name" value="Gfo/Idh/MocA-like_OxRdtase_C"/>
</dbReference>
<dbReference type="Gene3D" id="3.30.360.10">
    <property type="entry name" value="Dihydrodipicolinate Reductase, domain 2"/>
    <property type="match status" value="1"/>
</dbReference>
<dbReference type="STRING" id="546871.SAMN04488543_3304"/>
<keyword evidence="3 4" id="KW-0520">NAD</keyword>
<name>A0A1H1YHA5_9ACTN</name>
<protein>
    <recommendedName>
        <fullName evidence="4">Inositol 2-dehydrogenase</fullName>
        <ecNumber evidence="4">1.1.1.18</ecNumber>
    </recommendedName>
    <alternativeName>
        <fullName evidence="4">Myo-inositol 2-dehydrogenase</fullName>
        <shortName evidence="4">MI 2-dehydrogenase</shortName>
    </alternativeName>
</protein>
<dbReference type="SUPFAM" id="SSF55347">
    <property type="entry name" value="Glyceraldehyde-3-phosphate dehydrogenase-like, C-terminal domain"/>
    <property type="match status" value="1"/>
</dbReference>
<dbReference type="PANTHER" id="PTHR43593">
    <property type="match status" value="1"/>
</dbReference>
<dbReference type="GO" id="GO:0019310">
    <property type="term" value="P:inositol catabolic process"/>
    <property type="evidence" value="ECO:0007669"/>
    <property type="project" value="UniProtKB-UniRule"/>
</dbReference>
<feature type="region of interest" description="Disordered" evidence="5">
    <location>
        <begin position="333"/>
        <end position="372"/>
    </location>
</feature>
<dbReference type="PANTHER" id="PTHR43593:SF1">
    <property type="entry name" value="INOSITOL 2-DEHYDROGENASE"/>
    <property type="match status" value="1"/>
</dbReference>
<dbReference type="GO" id="GO:0050112">
    <property type="term" value="F:inositol 2-dehydrogenase (NAD+) activity"/>
    <property type="evidence" value="ECO:0007669"/>
    <property type="project" value="UniProtKB-UniRule"/>
</dbReference>
<evidence type="ECO:0000313" key="8">
    <source>
        <dbReference type="EMBL" id="SDT20803.1"/>
    </source>
</evidence>
<dbReference type="EC" id="1.1.1.18" evidence="4"/>
<dbReference type="GO" id="GO:0000166">
    <property type="term" value="F:nucleotide binding"/>
    <property type="evidence" value="ECO:0007669"/>
    <property type="project" value="InterPro"/>
</dbReference>
<feature type="domain" description="Gfo/Idh/MocA-like oxidoreductase N-terminal" evidence="6">
    <location>
        <begin position="8"/>
        <end position="127"/>
    </location>
</feature>
<dbReference type="AlphaFoldDB" id="A0A1H1YHA5"/>
<keyword evidence="2 4" id="KW-0560">Oxidoreductase</keyword>
<evidence type="ECO:0000313" key="9">
    <source>
        <dbReference type="Proteomes" id="UP000199092"/>
    </source>
</evidence>
<dbReference type="Pfam" id="PF02894">
    <property type="entry name" value="GFO_IDH_MocA_C"/>
    <property type="match status" value="1"/>
</dbReference>
<evidence type="ECO:0000256" key="4">
    <source>
        <dbReference type="HAMAP-Rule" id="MF_01671"/>
    </source>
</evidence>
<dbReference type="RefSeq" id="WP_091414155.1">
    <property type="nucleotide sequence ID" value="NZ_LT629749.1"/>
</dbReference>
<organism evidence="8 9">
    <name type="scientific">Friedmanniella luteola</name>
    <dbReference type="NCBI Taxonomy" id="546871"/>
    <lineage>
        <taxon>Bacteria</taxon>
        <taxon>Bacillati</taxon>
        <taxon>Actinomycetota</taxon>
        <taxon>Actinomycetes</taxon>
        <taxon>Propionibacteriales</taxon>
        <taxon>Nocardioidaceae</taxon>
        <taxon>Friedmanniella</taxon>
    </lineage>
</organism>
<dbReference type="InterPro" id="IPR000683">
    <property type="entry name" value="Gfo/Idh/MocA-like_OxRdtase_N"/>
</dbReference>
<comment type="subunit">
    <text evidence="4">Homotetramer.</text>
</comment>
<dbReference type="InterPro" id="IPR023794">
    <property type="entry name" value="MI/DCI_dehydrogenase"/>
</dbReference>
<feature type="compositionally biased region" description="Low complexity" evidence="5">
    <location>
        <begin position="333"/>
        <end position="347"/>
    </location>
</feature>
<dbReference type="InterPro" id="IPR050424">
    <property type="entry name" value="Gfo-Idh-MocA_inositol_DH"/>
</dbReference>
<comment type="function">
    <text evidence="4">Involved in the oxidation of myo-inositol (MI) to 2-keto-myo-inositol (2KMI or 2-inosose).</text>
</comment>
<evidence type="ECO:0000256" key="5">
    <source>
        <dbReference type="SAM" id="MobiDB-lite"/>
    </source>
</evidence>